<protein>
    <recommendedName>
        <fullName evidence="1">DUF4922 domain-containing protein</fullName>
    </recommendedName>
</protein>
<evidence type="ECO:0000313" key="2">
    <source>
        <dbReference type="EMBL" id="SCM59130.1"/>
    </source>
</evidence>
<proteinExistence type="predicted"/>
<dbReference type="STRING" id="1642646.ING2E5A_2322"/>
<name>A0A1G4G9A1_9BACT</name>
<accession>A0A1G4G9A1</accession>
<dbReference type="EMBL" id="LT608328">
    <property type="protein sequence ID" value="SCM59130.1"/>
    <property type="molecule type" value="Genomic_DNA"/>
</dbReference>
<dbReference type="SUPFAM" id="SSF54197">
    <property type="entry name" value="HIT-like"/>
    <property type="match status" value="1"/>
</dbReference>
<keyword evidence="3" id="KW-1185">Reference proteome</keyword>
<dbReference type="AlphaFoldDB" id="A0A1G4G9A1"/>
<dbReference type="Proteomes" id="UP000178485">
    <property type="component" value="Chromosome i"/>
</dbReference>
<reference evidence="2 3" key="1">
    <citation type="submission" date="2016-08" db="EMBL/GenBank/DDBJ databases">
        <authorList>
            <person name="Seilhamer J.J."/>
        </authorList>
    </citation>
    <scope>NUCLEOTIDE SEQUENCE [LARGE SCALE GENOMIC DNA]</scope>
    <source>
        <strain evidence="2">ING2-E5A</strain>
    </source>
</reference>
<feature type="domain" description="DUF4922" evidence="1">
    <location>
        <begin position="10"/>
        <end position="155"/>
    </location>
</feature>
<dbReference type="KEGG" id="pmuc:ING2E5A_2322"/>
<evidence type="ECO:0000313" key="3">
    <source>
        <dbReference type="Proteomes" id="UP000178485"/>
    </source>
</evidence>
<dbReference type="InterPro" id="IPR036265">
    <property type="entry name" value="HIT-like_sf"/>
</dbReference>
<gene>
    <name evidence="2" type="ORF">ING2E5A_2322</name>
</gene>
<dbReference type="InterPro" id="IPR046320">
    <property type="entry name" value="DUF4922"/>
</dbReference>
<dbReference type="Pfam" id="PF16269">
    <property type="entry name" value="DUF4922"/>
    <property type="match status" value="1"/>
</dbReference>
<evidence type="ECO:0000259" key="1">
    <source>
        <dbReference type="Pfam" id="PF16269"/>
    </source>
</evidence>
<sequence length="280" mass="32404">MHLQQKIDRLFIEQQRDWTELKSSIEQLDRLKVKEFNWGSGLNVNVQFNPSRIESVSSQVDNSSIEERPCFLCGKNRPKIQSGIPFLDKYIILINPFPILRNHLTVAIHSHVPQRIRRKTGDMLTLAELLPDYIVFYNGPKCGASAPDHFHLQAGLKAPILMTGENELRSCLIIESSSKQEVEERFEDVYQYLHSRQPDEEEPLFNLIAFVESNRYMLHVFPRKAHRPRQFYETGKRQLLVSPGAIDMAGLIITAREEDFNKIGKEVIEDIYSQVSMPII</sequence>
<organism evidence="2 3">
    <name type="scientific">Petrimonas mucosa</name>
    <dbReference type="NCBI Taxonomy" id="1642646"/>
    <lineage>
        <taxon>Bacteria</taxon>
        <taxon>Pseudomonadati</taxon>
        <taxon>Bacteroidota</taxon>
        <taxon>Bacteroidia</taxon>
        <taxon>Bacteroidales</taxon>
        <taxon>Dysgonomonadaceae</taxon>
        <taxon>Petrimonas</taxon>
    </lineage>
</organism>
<dbReference type="RefSeq" id="WP_071137461.1">
    <property type="nucleotide sequence ID" value="NZ_DUQN01000013.1"/>
</dbReference>